<keyword evidence="3" id="KW-1133">Transmembrane helix</keyword>
<dbReference type="PANTHER" id="PTHR13285:SF18">
    <property type="entry name" value="PROTEIN-CYSTEINE N-PALMITOYLTRANSFERASE RASP"/>
    <property type="match status" value="1"/>
</dbReference>
<feature type="non-terminal residue" evidence="6">
    <location>
        <position position="98"/>
    </location>
</feature>
<dbReference type="EMBL" id="PGGS01004083">
    <property type="protein sequence ID" value="PNG99106.1"/>
    <property type="molecule type" value="Genomic_DNA"/>
</dbReference>
<keyword evidence="5" id="KW-0732">Signal</keyword>
<keyword evidence="6" id="KW-0012">Acyltransferase</keyword>
<dbReference type="GO" id="GO:0019432">
    <property type="term" value="P:triglyceride biosynthetic process"/>
    <property type="evidence" value="ECO:0007669"/>
    <property type="project" value="UniProtKB-ARBA"/>
</dbReference>
<name>A0A2J7ZFR3_9CHLO</name>
<dbReference type="AlphaFoldDB" id="A0A2J7ZFR3"/>
<dbReference type="GO" id="GO:0016020">
    <property type="term" value="C:membrane"/>
    <property type="evidence" value="ECO:0007669"/>
    <property type="project" value="UniProtKB-SubCell"/>
</dbReference>
<feature type="signal peptide" evidence="5">
    <location>
        <begin position="1"/>
        <end position="16"/>
    </location>
</feature>
<dbReference type="GO" id="GO:0005783">
    <property type="term" value="C:endoplasmic reticulum"/>
    <property type="evidence" value="ECO:0007669"/>
    <property type="project" value="TreeGrafter"/>
</dbReference>
<reference evidence="6 7" key="1">
    <citation type="journal article" date="2017" name="Mol. Biol. Evol.">
        <title>The 4-celled Tetrabaena socialis nuclear genome reveals the essential components for genetic control of cell number at the origin of multicellularity in the volvocine lineage.</title>
        <authorList>
            <person name="Featherston J."/>
            <person name="Arakaki Y."/>
            <person name="Hanschen E.R."/>
            <person name="Ferris P.J."/>
            <person name="Michod R.E."/>
            <person name="Olson B.J.S.C."/>
            <person name="Nozaki H."/>
            <person name="Durand P.M."/>
        </authorList>
    </citation>
    <scope>NUCLEOTIDE SEQUENCE [LARGE SCALE GENOMIC DNA]</scope>
    <source>
        <strain evidence="6 7">NIES-571</strain>
    </source>
</reference>
<dbReference type="PANTHER" id="PTHR13285">
    <property type="entry name" value="ACYLTRANSFERASE"/>
    <property type="match status" value="1"/>
</dbReference>
<dbReference type="OrthoDB" id="420606at2759"/>
<keyword evidence="6" id="KW-0808">Transferase</keyword>
<evidence type="ECO:0000313" key="6">
    <source>
        <dbReference type="EMBL" id="PNG99106.1"/>
    </source>
</evidence>
<evidence type="ECO:0000256" key="3">
    <source>
        <dbReference type="ARBA" id="ARBA00022989"/>
    </source>
</evidence>
<protein>
    <submittedName>
        <fullName evidence="6">Putative membrane-bound O-acyltransferase C24H6.01c</fullName>
    </submittedName>
</protein>
<keyword evidence="4" id="KW-0472">Membrane</keyword>
<evidence type="ECO:0000256" key="4">
    <source>
        <dbReference type="ARBA" id="ARBA00023136"/>
    </source>
</evidence>
<dbReference type="Proteomes" id="UP000236333">
    <property type="component" value="Unassembled WGS sequence"/>
</dbReference>
<sequence length="98" mass="11713">FTVIWRFFRAAALADGVVPPENMTRCVCNNYDVEGFWRSWHASYNRWLVRYMYVPLGGNRWRAVNVWVIFTFVALWHDLEWRLLGWAWLMAAAIAPEM</sequence>
<evidence type="ECO:0000313" key="7">
    <source>
        <dbReference type="Proteomes" id="UP000236333"/>
    </source>
</evidence>
<gene>
    <name evidence="6" type="ORF">TSOC_015121</name>
</gene>
<feature type="chain" id="PRO_5014403045" evidence="5">
    <location>
        <begin position="17"/>
        <end position="98"/>
    </location>
</feature>
<keyword evidence="7" id="KW-1185">Reference proteome</keyword>
<dbReference type="Pfam" id="PF03062">
    <property type="entry name" value="MBOAT"/>
    <property type="match status" value="1"/>
</dbReference>
<evidence type="ECO:0000256" key="5">
    <source>
        <dbReference type="SAM" id="SignalP"/>
    </source>
</evidence>
<evidence type="ECO:0000256" key="2">
    <source>
        <dbReference type="ARBA" id="ARBA00022692"/>
    </source>
</evidence>
<feature type="non-terminal residue" evidence="6">
    <location>
        <position position="1"/>
    </location>
</feature>
<dbReference type="InterPro" id="IPR051085">
    <property type="entry name" value="MB_O-acyltransferase"/>
</dbReference>
<proteinExistence type="predicted"/>
<comment type="caution">
    <text evidence="6">The sequence shown here is derived from an EMBL/GenBank/DDBJ whole genome shotgun (WGS) entry which is preliminary data.</text>
</comment>
<dbReference type="GO" id="GO:0016746">
    <property type="term" value="F:acyltransferase activity"/>
    <property type="evidence" value="ECO:0007669"/>
    <property type="project" value="UniProtKB-KW"/>
</dbReference>
<accession>A0A2J7ZFR3</accession>
<comment type="subcellular location">
    <subcellularLocation>
        <location evidence="1">Membrane</location>
        <topology evidence="1">Multi-pass membrane protein</topology>
    </subcellularLocation>
</comment>
<dbReference type="InterPro" id="IPR004299">
    <property type="entry name" value="MBOAT_fam"/>
</dbReference>
<keyword evidence="2" id="KW-0812">Transmembrane</keyword>
<organism evidence="6 7">
    <name type="scientific">Tetrabaena socialis</name>
    <dbReference type="NCBI Taxonomy" id="47790"/>
    <lineage>
        <taxon>Eukaryota</taxon>
        <taxon>Viridiplantae</taxon>
        <taxon>Chlorophyta</taxon>
        <taxon>core chlorophytes</taxon>
        <taxon>Chlorophyceae</taxon>
        <taxon>CS clade</taxon>
        <taxon>Chlamydomonadales</taxon>
        <taxon>Tetrabaenaceae</taxon>
        <taxon>Tetrabaena</taxon>
    </lineage>
</organism>
<evidence type="ECO:0000256" key="1">
    <source>
        <dbReference type="ARBA" id="ARBA00004141"/>
    </source>
</evidence>